<feature type="region of interest" description="Disordered" evidence="7">
    <location>
        <begin position="206"/>
        <end position="234"/>
    </location>
</feature>
<evidence type="ECO:0000313" key="9">
    <source>
        <dbReference type="EMBL" id="KEF51388.1"/>
    </source>
</evidence>
<feature type="region of interest" description="Disordered" evidence="7">
    <location>
        <begin position="73"/>
        <end position="122"/>
    </location>
</feature>
<feature type="region of interest" description="Disordered" evidence="7">
    <location>
        <begin position="1"/>
        <end position="50"/>
    </location>
</feature>
<dbReference type="Pfam" id="PF07281">
    <property type="entry name" value="INSIG"/>
    <property type="match status" value="1"/>
</dbReference>
<dbReference type="GO" id="GO:0005789">
    <property type="term" value="C:endoplasmic reticulum membrane"/>
    <property type="evidence" value="ECO:0007669"/>
    <property type="project" value="UniProtKB-SubCell"/>
</dbReference>
<dbReference type="GO" id="GO:0016126">
    <property type="term" value="P:sterol biosynthetic process"/>
    <property type="evidence" value="ECO:0007669"/>
    <property type="project" value="TreeGrafter"/>
</dbReference>
<evidence type="ECO:0000313" key="10">
    <source>
        <dbReference type="Proteomes" id="UP000027920"/>
    </source>
</evidence>
<gene>
    <name evidence="9" type="ORF">A1O9_12537</name>
</gene>
<protein>
    <recommendedName>
        <fullName evidence="11">Insulin-induced protein</fullName>
    </recommendedName>
</protein>
<evidence type="ECO:0008006" key="11">
    <source>
        <dbReference type="Google" id="ProtNLM"/>
    </source>
</evidence>
<dbReference type="PANTHER" id="PTHR15301:SF3">
    <property type="entry name" value="PROTEIN NSG1-RELATED"/>
    <property type="match status" value="1"/>
</dbReference>
<keyword evidence="10" id="KW-1185">Reference proteome</keyword>
<reference evidence="9 10" key="1">
    <citation type="submission" date="2013-03" db="EMBL/GenBank/DDBJ databases">
        <title>The Genome Sequence of Exophiala aquamarina CBS 119918.</title>
        <authorList>
            <consortium name="The Broad Institute Genomics Platform"/>
            <person name="Cuomo C."/>
            <person name="de Hoog S."/>
            <person name="Gorbushina A."/>
            <person name="Walker B."/>
            <person name="Young S.K."/>
            <person name="Zeng Q."/>
            <person name="Gargeya S."/>
            <person name="Fitzgerald M."/>
            <person name="Haas B."/>
            <person name="Abouelleil A."/>
            <person name="Allen A.W."/>
            <person name="Alvarado L."/>
            <person name="Arachchi H.M."/>
            <person name="Berlin A.M."/>
            <person name="Chapman S.B."/>
            <person name="Gainer-Dewar J."/>
            <person name="Goldberg J."/>
            <person name="Griggs A."/>
            <person name="Gujja S."/>
            <person name="Hansen M."/>
            <person name="Howarth C."/>
            <person name="Imamovic A."/>
            <person name="Ireland A."/>
            <person name="Larimer J."/>
            <person name="McCowan C."/>
            <person name="Murphy C."/>
            <person name="Pearson M."/>
            <person name="Poon T.W."/>
            <person name="Priest M."/>
            <person name="Roberts A."/>
            <person name="Saif S."/>
            <person name="Shea T."/>
            <person name="Sisk P."/>
            <person name="Sykes S."/>
            <person name="Wortman J."/>
            <person name="Nusbaum C."/>
            <person name="Birren B."/>
        </authorList>
    </citation>
    <scope>NUCLEOTIDE SEQUENCE [LARGE SCALE GENOMIC DNA]</scope>
    <source>
        <strain evidence="9 10">CBS 119918</strain>
    </source>
</reference>
<evidence type="ECO:0000256" key="7">
    <source>
        <dbReference type="SAM" id="MobiDB-lite"/>
    </source>
</evidence>
<evidence type="ECO:0000256" key="2">
    <source>
        <dbReference type="ARBA" id="ARBA00007475"/>
    </source>
</evidence>
<dbReference type="EMBL" id="AMGV01000024">
    <property type="protein sequence ID" value="KEF51388.1"/>
    <property type="molecule type" value="Genomic_DNA"/>
</dbReference>
<dbReference type="GeneID" id="25287431"/>
<dbReference type="AlphaFoldDB" id="A0A072NWI1"/>
<dbReference type="Proteomes" id="UP000027920">
    <property type="component" value="Unassembled WGS sequence"/>
</dbReference>
<dbReference type="STRING" id="1182545.A0A072NWI1"/>
<feature type="transmembrane region" description="Helical" evidence="8">
    <location>
        <begin position="172"/>
        <end position="192"/>
    </location>
</feature>
<evidence type="ECO:0000256" key="3">
    <source>
        <dbReference type="ARBA" id="ARBA00022692"/>
    </source>
</evidence>
<dbReference type="OrthoDB" id="205546at2759"/>
<keyword evidence="5 8" id="KW-1133">Transmembrane helix</keyword>
<feature type="compositionally biased region" description="Polar residues" evidence="7">
    <location>
        <begin position="100"/>
        <end position="118"/>
    </location>
</feature>
<keyword evidence="4" id="KW-0256">Endoplasmic reticulum</keyword>
<name>A0A072NWI1_9EURO</name>
<sequence length="353" mass="38743">MEMPHLHRPIPRRTFEITPASTDSSHPPSPAPEPNNPEFLNSPRLDMTPSSRTRSILNLTSSTLFGIYSPVSDGEREELSTPWGTGAQTPSHRRSIDDYQPQQPNLSWDENAVTTTRTKPPRRGFRGYVIPLGIQTSLLFSFGVGYGSIVTHLHQTRRITPLPLPDVEHRSLYYNLCWGLLGVLLGNALPAVDSLWEKSISTTISMDQAPQKSGRPAGTSSKTERESPATSNLDSGTGPIWYSAVRSVGAFVGIAFALRRIPWQSTLQVALTLALANPVLWYVIDRSLPGFAFSALVGTIGTTFLLVVDPNFVPVPAIHQSMASEQFGVYTWLASILFCTSICFGAIGRRLQL</sequence>
<dbReference type="VEuPathDB" id="FungiDB:A1O9_12537"/>
<proteinExistence type="inferred from homology"/>
<comment type="caution">
    <text evidence="9">The sequence shown here is derived from an EMBL/GenBank/DDBJ whole genome shotgun (WGS) entry which is preliminary data.</text>
</comment>
<dbReference type="RefSeq" id="XP_013253978.1">
    <property type="nucleotide sequence ID" value="XM_013398524.1"/>
</dbReference>
<evidence type="ECO:0000256" key="1">
    <source>
        <dbReference type="ARBA" id="ARBA00004477"/>
    </source>
</evidence>
<keyword evidence="6 8" id="KW-0472">Membrane</keyword>
<accession>A0A072NWI1</accession>
<dbReference type="HOGENOM" id="CLU_039316_0_0_1"/>
<evidence type="ECO:0000256" key="5">
    <source>
        <dbReference type="ARBA" id="ARBA00022989"/>
    </source>
</evidence>
<feature type="transmembrane region" description="Helical" evidence="8">
    <location>
        <begin position="128"/>
        <end position="151"/>
    </location>
</feature>
<organism evidence="9 10">
    <name type="scientific">Exophiala aquamarina CBS 119918</name>
    <dbReference type="NCBI Taxonomy" id="1182545"/>
    <lineage>
        <taxon>Eukaryota</taxon>
        <taxon>Fungi</taxon>
        <taxon>Dikarya</taxon>
        <taxon>Ascomycota</taxon>
        <taxon>Pezizomycotina</taxon>
        <taxon>Eurotiomycetes</taxon>
        <taxon>Chaetothyriomycetidae</taxon>
        <taxon>Chaetothyriales</taxon>
        <taxon>Herpotrichiellaceae</taxon>
        <taxon>Exophiala</taxon>
    </lineage>
</organism>
<dbReference type="PANTHER" id="PTHR15301">
    <property type="entry name" value="INSULIN-INDUCED GENE 1"/>
    <property type="match status" value="1"/>
</dbReference>
<evidence type="ECO:0000256" key="4">
    <source>
        <dbReference type="ARBA" id="ARBA00022824"/>
    </source>
</evidence>
<comment type="similarity">
    <text evidence="2">Belongs to the INSIG family.</text>
</comment>
<comment type="subcellular location">
    <subcellularLocation>
        <location evidence="1">Endoplasmic reticulum membrane</location>
        <topology evidence="1">Multi-pass membrane protein</topology>
    </subcellularLocation>
</comment>
<feature type="compositionally biased region" description="Basic residues" evidence="7">
    <location>
        <begin position="1"/>
        <end position="11"/>
    </location>
</feature>
<evidence type="ECO:0000256" key="8">
    <source>
        <dbReference type="SAM" id="Phobius"/>
    </source>
</evidence>
<keyword evidence="3 8" id="KW-0812">Transmembrane</keyword>
<evidence type="ECO:0000256" key="6">
    <source>
        <dbReference type="ARBA" id="ARBA00023136"/>
    </source>
</evidence>
<feature type="transmembrane region" description="Helical" evidence="8">
    <location>
        <begin position="265"/>
        <end position="284"/>
    </location>
</feature>
<feature type="transmembrane region" description="Helical" evidence="8">
    <location>
        <begin position="329"/>
        <end position="347"/>
    </location>
</feature>
<dbReference type="InterPro" id="IPR025929">
    <property type="entry name" value="INSIG_fam"/>
</dbReference>
<feature type="transmembrane region" description="Helical" evidence="8">
    <location>
        <begin position="290"/>
        <end position="308"/>
    </location>
</feature>